<evidence type="ECO:0000256" key="3">
    <source>
        <dbReference type="ARBA" id="ARBA00022473"/>
    </source>
</evidence>
<dbReference type="InterPro" id="IPR047113">
    <property type="entry name" value="PA2G4/ARX1"/>
</dbReference>
<evidence type="ECO:0000256" key="8">
    <source>
        <dbReference type="ARBA" id="ARBA00073371"/>
    </source>
</evidence>
<dbReference type="InterPro" id="IPR036388">
    <property type="entry name" value="WH-like_DNA-bd_sf"/>
</dbReference>
<dbReference type="GO" id="GO:0001558">
    <property type="term" value="P:regulation of cell growth"/>
    <property type="evidence" value="ECO:0007669"/>
    <property type="project" value="UniProtKB-ARBA"/>
</dbReference>
<feature type="compositionally biased region" description="Basic residues" evidence="9">
    <location>
        <begin position="359"/>
        <end position="372"/>
    </location>
</feature>
<dbReference type="InterPro" id="IPR036390">
    <property type="entry name" value="WH_DNA-bd_sf"/>
</dbReference>
<dbReference type="FunFam" id="1.10.10.10:FF:000029">
    <property type="entry name" value="Proliferation-associated 2G4, a"/>
    <property type="match status" value="1"/>
</dbReference>
<evidence type="ECO:0000256" key="7">
    <source>
        <dbReference type="ARBA" id="ARBA00055717"/>
    </source>
</evidence>
<dbReference type="EMBL" id="CP136897">
    <property type="protein sequence ID" value="WOL16599.1"/>
    <property type="molecule type" value="Genomic_DNA"/>
</dbReference>
<comment type="function">
    <text evidence="7">Binds RNA. Associates with 28S, 18S and 5.8S mature rRNAs, several rRNA precursors and probably U3 small nucleolar RNA. May be involved in regulation of intermediate and late steps of rRNA processing. May be involved in ribosome assembly. Required for expression of cell cycle genes such as CYCD3-1, RNR2A and CDKB1-1. Promotes, in a dose- and auxin-dependent manner, organ growth by stimulating both cell proliferation and expansion, via the regulation of RBR1 levels.</text>
</comment>
<dbReference type="Pfam" id="PF00557">
    <property type="entry name" value="Peptidase_M24"/>
    <property type="match status" value="1"/>
</dbReference>
<proteinExistence type="inferred from homology"/>
<gene>
    <name evidence="11" type="ORF">Cni_G25387</name>
</gene>
<dbReference type="GO" id="GO:0051302">
    <property type="term" value="P:regulation of cell division"/>
    <property type="evidence" value="ECO:0007669"/>
    <property type="project" value="UniProtKB-ARBA"/>
</dbReference>
<dbReference type="GO" id="GO:0003723">
    <property type="term" value="F:RNA binding"/>
    <property type="evidence" value="ECO:0007669"/>
    <property type="project" value="UniProtKB-KW"/>
</dbReference>
<dbReference type="PANTHER" id="PTHR10804">
    <property type="entry name" value="PROTEASE FAMILY M24 METHIONYL AMINOPEPTIDASE, AMINOPEPTIDASE P"/>
    <property type="match status" value="1"/>
</dbReference>
<keyword evidence="12" id="KW-1185">Reference proteome</keyword>
<keyword evidence="5" id="KW-0539">Nucleus</keyword>
<feature type="region of interest" description="Disordered" evidence="9">
    <location>
        <begin position="356"/>
        <end position="388"/>
    </location>
</feature>
<reference evidence="11 12" key="1">
    <citation type="submission" date="2023-10" db="EMBL/GenBank/DDBJ databases">
        <title>Chromosome-scale genome assembly provides insights into flower coloration mechanisms of Canna indica.</title>
        <authorList>
            <person name="Li C."/>
        </authorList>
    </citation>
    <scope>NUCLEOTIDE SEQUENCE [LARGE SCALE GENOMIC DNA]</scope>
    <source>
        <tissue evidence="11">Flower</tissue>
    </source>
</reference>
<evidence type="ECO:0000313" key="12">
    <source>
        <dbReference type="Proteomes" id="UP001327560"/>
    </source>
</evidence>
<protein>
    <recommendedName>
        <fullName evidence="8">ERBB-3 BINDING PROTEIN 1</fullName>
    </recommendedName>
</protein>
<evidence type="ECO:0000256" key="9">
    <source>
        <dbReference type="SAM" id="MobiDB-lite"/>
    </source>
</evidence>
<dbReference type="GO" id="GO:1990904">
    <property type="term" value="C:ribonucleoprotein complex"/>
    <property type="evidence" value="ECO:0007669"/>
    <property type="project" value="UniProtKB-KW"/>
</dbReference>
<dbReference type="Gene3D" id="3.90.230.10">
    <property type="entry name" value="Creatinase/methionine aminopeptidase superfamily"/>
    <property type="match status" value="1"/>
</dbReference>
<evidence type="ECO:0000256" key="6">
    <source>
        <dbReference type="ARBA" id="ARBA00023274"/>
    </source>
</evidence>
<dbReference type="CDD" id="cd01089">
    <property type="entry name" value="PA2G4-like"/>
    <property type="match status" value="1"/>
</dbReference>
<sequence>MSDDETREEKELDLTSPDVVTKYKSAAEIVNKALQLVVSECKPKAKIVDICEKGDAFIREQAGNMYKNVKRRIERGVAFPTCISVNNTVCHFSPLGSDETTLEENDIVKIDMGCHIDGFIAVVAHTHVIQEGAVTGRAADVIAAANTAAEVALRLVRPGKNNKDVTEAIQKVAAAYDCKIVEGVLSHQLKQFVIDGNKVILSITNPETRVDDVEFEENEVYAIDIVTSTGEGKPKLLDEKQTTIYKRAVDKNYHLKMKASRFIFSEISQKFPIMPFSARALEEKRARLGLVECVNHDLLQPYPVLHEKPGDLVAHIKFTVLLMPNGSDRITSHPLQQSQPTKTIDDNSEIKAWLAMGTKTKKKGGGKKKKGKKGDGRNDAEAMDTASA</sequence>
<feature type="region of interest" description="Disordered" evidence="9">
    <location>
        <begin position="330"/>
        <end position="349"/>
    </location>
</feature>
<evidence type="ECO:0000256" key="1">
    <source>
        <dbReference type="ARBA" id="ARBA00004123"/>
    </source>
</evidence>
<dbReference type="AlphaFoldDB" id="A0AAQ3KXL0"/>
<evidence type="ECO:0000256" key="5">
    <source>
        <dbReference type="ARBA" id="ARBA00023242"/>
    </source>
</evidence>
<dbReference type="InterPro" id="IPR000994">
    <property type="entry name" value="Pept_M24"/>
</dbReference>
<organism evidence="11 12">
    <name type="scientific">Canna indica</name>
    <name type="common">Indian-shot</name>
    <dbReference type="NCBI Taxonomy" id="4628"/>
    <lineage>
        <taxon>Eukaryota</taxon>
        <taxon>Viridiplantae</taxon>
        <taxon>Streptophyta</taxon>
        <taxon>Embryophyta</taxon>
        <taxon>Tracheophyta</taxon>
        <taxon>Spermatophyta</taxon>
        <taxon>Magnoliopsida</taxon>
        <taxon>Liliopsida</taxon>
        <taxon>Zingiberales</taxon>
        <taxon>Cannaceae</taxon>
        <taxon>Canna</taxon>
    </lineage>
</organism>
<dbReference type="Gene3D" id="1.10.10.10">
    <property type="entry name" value="Winged helix-like DNA-binding domain superfamily/Winged helix DNA-binding domain"/>
    <property type="match status" value="1"/>
</dbReference>
<dbReference type="Proteomes" id="UP001327560">
    <property type="component" value="Chromosome 8"/>
</dbReference>
<accession>A0AAQ3KXL0</accession>
<feature type="compositionally biased region" description="Polar residues" evidence="9">
    <location>
        <begin position="333"/>
        <end position="342"/>
    </location>
</feature>
<keyword evidence="6" id="KW-0687">Ribonucleoprotein</keyword>
<dbReference type="GO" id="GO:0005634">
    <property type="term" value="C:nucleus"/>
    <property type="evidence" value="ECO:0007669"/>
    <property type="project" value="UniProtKB-SubCell"/>
</dbReference>
<dbReference type="NCBIfam" id="TIGR00495">
    <property type="entry name" value="crvDNA_42K"/>
    <property type="match status" value="1"/>
</dbReference>
<dbReference type="InterPro" id="IPR004545">
    <property type="entry name" value="PA2G4"/>
</dbReference>
<comment type="similarity">
    <text evidence="2">Belongs to the peptidase M24 family.</text>
</comment>
<evidence type="ECO:0000256" key="4">
    <source>
        <dbReference type="ARBA" id="ARBA00022884"/>
    </source>
</evidence>
<dbReference type="PRINTS" id="PR00599">
    <property type="entry name" value="MAPEPTIDASE"/>
</dbReference>
<dbReference type="InterPro" id="IPR036005">
    <property type="entry name" value="Creatinase/aminopeptidase-like"/>
</dbReference>
<dbReference type="FunFam" id="3.90.230.10:FF:000012">
    <property type="entry name" value="ERBB-3 BINDING PROTEIN 1"/>
    <property type="match status" value="1"/>
</dbReference>
<evidence type="ECO:0000313" key="11">
    <source>
        <dbReference type="EMBL" id="WOL16599.1"/>
    </source>
</evidence>
<dbReference type="SUPFAM" id="SSF55920">
    <property type="entry name" value="Creatinase/aminopeptidase"/>
    <property type="match status" value="1"/>
</dbReference>
<dbReference type="GO" id="GO:0009734">
    <property type="term" value="P:auxin-activated signaling pathway"/>
    <property type="evidence" value="ECO:0007669"/>
    <property type="project" value="UniProtKB-ARBA"/>
</dbReference>
<dbReference type="InterPro" id="IPR001714">
    <property type="entry name" value="Pept_M24_MAP"/>
</dbReference>
<feature type="domain" description="Peptidase M24" evidence="10">
    <location>
        <begin position="22"/>
        <end position="224"/>
    </location>
</feature>
<keyword evidence="3" id="KW-0217">Developmental protein</keyword>
<name>A0AAQ3KXL0_9LILI</name>
<keyword evidence="4" id="KW-0694">RNA-binding</keyword>
<comment type="subcellular location">
    <subcellularLocation>
        <location evidence="1">Nucleus</location>
    </subcellularLocation>
</comment>
<evidence type="ECO:0000256" key="2">
    <source>
        <dbReference type="ARBA" id="ARBA00007319"/>
    </source>
</evidence>
<evidence type="ECO:0000259" key="10">
    <source>
        <dbReference type="Pfam" id="PF00557"/>
    </source>
</evidence>
<dbReference type="PANTHER" id="PTHR10804:SF11">
    <property type="entry name" value="PROLIFERATION-ASSOCIATED PROTEIN 2G4"/>
    <property type="match status" value="1"/>
</dbReference>
<dbReference type="SUPFAM" id="SSF46785">
    <property type="entry name" value="Winged helix' DNA-binding domain"/>
    <property type="match status" value="1"/>
</dbReference>